<sequence length="225" mass="25678">MTARFVNSQKIGILGGTLDPIHLGHLRVAEEVREGLGLEEVLIIPAFSPPHKLNRPLTPFRDRLAMVQMAVRRCPGLKASDIEAHLPTPSYSVRTLEHLQRLYPGKKFYFILGLDAFLEIATWWNYPRLPELAHLVVVSRGEKTDLGEALSQTFCHFIPRGPNEFEGPKGARISFFSVTRLDISSTRIRTLVAQGRSIKFLVPWEVEDYIYQKGLYRKEEAERPE</sequence>
<evidence type="ECO:0000313" key="13">
    <source>
        <dbReference type="Proteomes" id="UP000502179"/>
    </source>
</evidence>
<dbReference type="PANTHER" id="PTHR39321">
    <property type="entry name" value="NICOTINATE-NUCLEOTIDE ADENYLYLTRANSFERASE-RELATED"/>
    <property type="match status" value="1"/>
</dbReference>
<dbReference type="PANTHER" id="PTHR39321:SF3">
    <property type="entry name" value="PHOSPHOPANTETHEINE ADENYLYLTRANSFERASE"/>
    <property type="match status" value="1"/>
</dbReference>
<dbReference type="NCBIfam" id="NF000840">
    <property type="entry name" value="PRK00071.1-3"/>
    <property type="match status" value="1"/>
</dbReference>
<dbReference type="Gene3D" id="3.40.50.620">
    <property type="entry name" value="HUPs"/>
    <property type="match status" value="1"/>
</dbReference>
<keyword evidence="8 11" id="KW-0067">ATP-binding</keyword>
<dbReference type="Pfam" id="PF01467">
    <property type="entry name" value="CTP_transf_like"/>
    <property type="match status" value="1"/>
</dbReference>
<protein>
    <recommendedName>
        <fullName evidence="11">Probable nicotinate-nucleotide adenylyltransferase</fullName>
        <ecNumber evidence="11">2.7.7.18</ecNumber>
    </recommendedName>
    <alternativeName>
        <fullName evidence="11">Deamido-NAD(+) diphosphorylase</fullName>
    </alternativeName>
    <alternativeName>
        <fullName evidence="11">Deamido-NAD(+) pyrophosphorylase</fullName>
    </alternativeName>
    <alternativeName>
        <fullName evidence="11">Nicotinate mononucleotide adenylyltransferase</fullName>
        <shortName evidence="11">NaMN adenylyltransferase</shortName>
    </alternativeName>
</protein>
<dbReference type="RefSeq" id="WP_166032498.1">
    <property type="nucleotide sequence ID" value="NZ_CP048877.1"/>
</dbReference>
<evidence type="ECO:0000256" key="11">
    <source>
        <dbReference type="HAMAP-Rule" id="MF_00244"/>
    </source>
</evidence>
<evidence type="ECO:0000256" key="10">
    <source>
        <dbReference type="ARBA" id="ARBA00048721"/>
    </source>
</evidence>
<evidence type="ECO:0000256" key="6">
    <source>
        <dbReference type="ARBA" id="ARBA00022695"/>
    </source>
</evidence>
<organism evidence="12 13">
    <name type="scientific">Thermosulfuriphilus ammonigenes</name>
    <dbReference type="NCBI Taxonomy" id="1936021"/>
    <lineage>
        <taxon>Bacteria</taxon>
        <taxon>Pseudomonadati</taxon>
        <taxon>Thermodesulfobacteriota</taxon>
        <taxon>Thermodesulfobacteria</taxon>
        <taxon>Thermodesulfobacteriales</taxon>
        <taxon>Thermodesulfobacteriaceae</taxon>
        <taxon>Thermosulfuriphilus</taxon>
    </lineage>
</organism>
<comment type="pathway">
    <text evidence="2 11">Cofactor biosynthesis; NAD(+) biosynthesis; deamido-NAD(+) from nicotinate D-ribonucleotide: step 1/1.</text>
</comment>
<gene>
    <name evidence="11 12" type="primary">nadD</name>
    <name evidence="12" type="ORF">G4V39_08350</name>
</gene>
<dbReference type="KEGG" id="tav:G4V39_08350"/>
<reference evidence="12 13" key="1">
    <citation type="submission" date="2020-02" db="EMBL/GenBank/DDBJ databases">
        <title>Genome analysis of Thermosulfuriphilus ammonigenes ST65T, an anaerobic thermophilic chemolithoautotrophic bacterium isolated from a deep-sea hydrothermal vent.</title>
        <authorList>
            <person name="Slobodkina G."/>
            <person name="Allioux M."/>
            <person name="Merkel A."/>
            <person name="Alain K."/>
            <person name="Jebbar M."/>
            <person name="Slobodkin A."/>
        </authorList>
    </citation>
    <scope>NUCLEOTIDE SEQUENCE [LARGE SCALE GENOMIC DNA]</scope>
    <source>
        <strain evidence="12 13">ST65</strain>
    </source>
</reference>
<dbReference type="InterPro" id="IPR004821">
    <property type="entry name" value="Cyt_trans-like"/>
</dbReference>
<dbReference type="InterPro" id="IPR005248">
    <property type="entry name" value="NadD/NMNAT"/>
</dbReference>
<evidence type="ECO:0000256" key="9">
    <source>
        <dbReference type="ARBA" id="ARBA00023027"/>
    </source>
</evidence>
<dbReference type="NCBIfam" id="TIGR00482">
    <property type="entry name" value="nicotinate (nicotinamide) nucleotide adenylyltransferase"/>
    <property type="match status" value="1"/>
</dbReference>
<evidence type="ECO:0000256" key="5">
    <source>
        <dbReference type="ARBA" id="ARBA00022679"/>
    </source>
</evidence>
<keyword evidence="13" id="KW-1185">Reference proteome</keyword>
<evidence type="ECO:0000256" key="8">
    <source>
        <dbReference type="ARBA" id="ARBA00022840"/>
    </source>
</evidence>
<evidence type="ECO:0000313" key="12">
    <source>
        <dbReference type="EMBL" id="QIJ72280.1"/>
    </source>
</evidence>
<dbReference type="InterPro" id="IPR014729">
    <property type="entry name" value="Rossmann-like_a/b/a_fold"/>
</dbReference>
<comment type="similarity">
    <text evidence="3 11">Belongs to the NadD family.</text>
</comment>
<comment type="catalytic activity">
    <reaction evidence="10 11">
        <text>nicotinate beta-D-ribonucleotide + ATP + H(+) = deamido-NAD(+) + diphosphate</text>
        <dbReference type="Rhea" id="RHEA:22860"/>
        <dbReference type="ChEBI" id="CHEBI:15378"/>
        <dbReference type="ChEBI" id="CHEBI:30616"/>
        <dbReference type="ChEBI" id="CHEBI:33019"/>
        <dbReference type="ChEBI" id="CHEBI:57502"/>
        <dbReference type="ChEBI" id="CHEBI:58437"/>
        <dbReference type="EC" id="2.7.7.18"/>
    </reaction>
</comment>
<dbReference type="GO" id="GO:0005524">
    <property type="term" value="F:ATP binding"/>
    <property type="evidence" value="ECO:0007669"/>
    <property type="project" value="UniProtKB-KW"/>
</dbReference>
<keyword evidence="6 11" id="KW-0548">Nucleotidyltransferase</keyword>
<dbReference type="EMBL" id="CP048877">
    <property type="protein sequence ID" value="QIJ72280.1"/>
    <property type="molecule type" value="Genomic_DNA"/>
</dbReference>
<keyword evidence="4 11" id="KW-0662">Pyridine nucleotide biosynthesis</keyword>
<dbReference type="GO" id="GO:0009435">
    <property type="term" value="P:NAD+ biosynthetic process"/>
    <property type="evidence" value="ECO:0007669"/>
    <property type="project" value="UniProtKB-UniRule"/>
</dbReference>
<dbReference type="AlphaFoldDB" id="A0A6G7PXE0"/>
<dbReference type="GO" id="GO:0004515">
    <property type="term" value="F:nicotinate-nucleotide adenylyltransferase activity"/>
    <property type="evidence" value="ECO:0007669"/>
    <property type="project" value="UniProtKB-UniRule"/>
</dbReference>
<dbReference type="UniPathway" id="UPA00253">
    <property type="reaction ID" value="UER00332"/>
</dbReference>
<keyword evidence="9 11" id="KW-0520">NAD</keyword>
<dbReference type="NCBIfam" id="TIGR00125">
    <property type="entry name" value="cyt_tran_rel"/>
    <property type="match status" value="1"/>
</dbReference>
<evidence type="ECO:0000256" key="3">
    <source>
        <dbReference type="ARBA" id="ARBA00009014"/>
    </source>
</evidence>
<evidence type="ECO:0000256" key="2">
    <source>
        <dbReference type="ARBA" id="ARBA00005019"/>
    </source>
</evidence>
<dbReference type="Proteomes" id="UP000502179">
    <property type="component" value="Chromosome"/>
</dbReference>
<keyword evidence="5 11" id="KW-0808">Transferase</keyword>
<comment type="function">
    <text evidence="1 11">Catalyzes the reversible adenylation of nicotinate mononucleotide (NaMN) to nicotinic acid adenine dinucleotide (NaAD).</text>
</comment>
<name>A0A6G7PXE0_9BACT</name>
<dbReference type="EC" id="2.7.7.18" evidence="11"/>
<dbReference type="CDD" id="cd02165">
    <property type="entry name" value="NMNAT"/>
    <property type="match status" value="1"/>
</dbReference>
<dbReference type="HAMAP" id="MF_00244">
    <property type="entry name" value="NaMN_adenylyltr"/>
    <property type="match status" value="1"/>
</dbReference>
<evidence type="ECO:0000256" key="7">
    <source>
        <dbReference type="ARBA" id="ARBA00022741"/>
    </source>
</evidence>
<proteinExistence type="inferred from homology"/>
<evidence type="ECO:0000256" key="1">
    <source>
        <dbReference type="ARBA" id="ARBA00002324"/>
    </source>
</evidence>
<dbReference type="SUPFAM" id="SSF52374">
    <property type="entry name" value="Nucleotidylyl transferase"/>
    <property type="match status" value="1"/>
</dbReference>
<evidence type="ECO:0000256" key="4">
    <source>
        <dbReference type="ARBA" id="ARBA00022642"/>
    </source>
</evidence>
<accession>A0A6G7PXE0</accession>
<keyword evidence="7 11" id="KW-0547">Nucleotide-binding</keyword>